<sequence>MSENTHVAADEHANVAGRNVDEATRRTTVTPSFDIFEDAQAITLLADLPGVPRDKLDIRVHDGSLSIEAEAVVATPAHLRFSHAEAQALLRTPLFARRFVVSDDFDTSRIEANLKDGVLKLRIPRREESKPRRVDVHVG</sequence>
<proteinExistence type="inferred from homology"/>
<comment type="caution">
    <text evidence="5">The sequence shown here is derived from an EMBL/GenBank/DDBJ whole genome shotgun (WGS) entry which is preliminary data.</text>
</comment>
<dbReference type="InterPro" id="IPR044587">
    <property type="entry name" value="HSP21-like"/>
</dbReference>
<reference evidence="5 6" key="1">
    <citation type="submission" date="2018-10" db="EMBL/GenBank/DDBJ databases">
        <title>Robbsia sp. DHC34, isolated from soil.</title>
        <authorList>
            <person name="Gao Z.-H."/>
            <person name="Qiu L.-H."/>
        </authorList>
    </citation>
    <scope>NUCLEOTIDE SEQUENCE [LARGE SCALE GENOMIC DNA]</scope>
    <source>
        <strain evidence="5 6">DHC34</strain>
    </source>
</reference>
<dbReference type="SUPFAM" id="SSF49764">
    <property type="entry name" value="HSP20-like chaperones"/>
    <property type="match status" value="1"/>
</dbReference>
<dbReference type="PANTHER" id="PTHR46733">
    <property type="entry name" value="26.5 KDA HEAT SHOCK PROTEIN, MITOCHONDRIAL"/>
    <property type="match status" value="1"/>
</dbReference>
<dbReference type="Pfam" id="PF00011">
    <property type="entry name" value="HSP20"/>
    <property type="match status" value="1"/>
</dbReference>
<evidence type="ECO:0000256" key="3">
    <source>
        <dbReference type="RuleBase" id="RU003616"/>
    </source>
</evidence>
<feature type="domain" description="SHSP" evidence="4">
    <location>
        <begin position="24"/>
        <end position="139"/>
    </location>
</feature>
<keyword evidence="6" id="KW-1185">Reference proteome</keyword>
<organism evidence="5 6">
    <name type="scientific">Pararobbsia silviterrae</name>
    <dbReference type="NCBI Taxonomy" id="1792498"/>
    <lineage>
        <taxon>Bacteria</taxon>
        <taxon>Pseudomonadati</taxon>
        <taxon>Pseudomonadota</taxon>
        <taxon>Betaproteobacteria</taxon>
        <taxon>Burkholderiales</taxon>
        <taxon>Burkholderiaceae</taxon>
        <taxon>Pararobbsia</taxon>
    </lineage>
</organism>
<dbReference type="EMBL" id="RBZU01000004">
    <property type="protein sequence ID" value="RKP55669.1"/>
    <property type="molecule type" value="Genomic_DNA"/>
</dbReference>
<dbReference type="InterPro" id="IPR008978">
    <property type="entry name" value="HSP20-like_chaperone"/>
</dbReference>
<dbReference type="Gene3D" id="2.60.40.790">
    <property type="match status" value="1"/>
</dbReference>
<evidence type="ECO:0000313" key="5">
    <source>
        <dbReference type="EMBL" id="RKP55669.1"/>
    </source>
</evidence>
<comment type="similarity">
    <text evidence="2 3">Belongs to the small heat shock protein (HSP20) family.</text>
</comment>
<evidence type="ECO:0000259" key="4">
    <source>
        <dbReference type="PROSITE" id="PS01031"/>
    </source>
</evidence>
<evidence type="ECO:0000256" key="2">
    <source>
        <dbReference type="PROSITE-ProRule" id="PRU00285"/>
    </source>
</evidence>
<name>A0A494Y092_9BURK</name>
<dbReference type="AlphaFoldDB" id="A0A494Y092"/>
<dbReference type="GO" id="GO:0009408">
    <property type="term" value="P:response to heat"/>
    <property type="evidence" value="ECO:0007669"/>
    <property type="project" value="InterPro"/>
</dbReference>
<dbReference type="Proteomes" id="UP000270342">
    <property type="component" value="Unassembled WGS sequence"/>
</dbReference>
<dbReference type="PROSITE" id="PS01031">
    <property type="entry name" value="SHSP"/>
    <property type="match status" value="1"/>
</dbReference>
<dbReference type="PANTHER" id="PTHR46733:SF4">
    <property type="entry name" value="HEAT SHOCK PROTEIN 21, CHLOROPLASTIC"/>
    <property type="match status" value="1"/>
</dbReference>
<evidence type="ECO:0000313" key="6">
    <source>
        <dbReference type="Proteomes" id="UP000270342"/>
    </source>
</evidence>
<dbReference type="RefSeq" id="WP_121086194.1">
    <property type="nucleotide sequence ID" value="NZ_RBZU01000004.1"/>
</dbReference>
<dbReference type="OrthoDB" id="9788892at2"/>
<dbReference type="InterPro" id="IPR002068">
    <property type="entry name" value="A-crystallin/Hsp20_dom"/>
</dbReference>
<protein>
    <submittedName>
        <fullName evidence="5">Hsp20/alpha crystallin family protein</fullName>
    </submittedName>
</protein>
<evidence type="ECO:0000256" key="1">
    <source>
        <dbReference type="ARBA" id="ARBA00023016"/>
    </source>
</evidence>
<gene>
    <name evidence="5" type="ORF">D7S86_10575</name>
</gene>
<keyword evidence="1" id="KW-0346">Stress response</keyword>
<accession>A0A494Y092</accession>
<dbReference type="CDD" id="cd06464">
    <property type="entry name" value="ACD_sHsps-like"/>
    <property type="match status" value="1"/>
</dbReference>